<name>A0A914DMV9_9BILA</name>
<keyword evidence="1" id="KW-0732">Signal</keyword>
<evidence type="ECO:0000313" key="2">
    <source>
        <dbReference type="Proteomes" id="UP000887540"/>
    </source>
</evidence>
<reference evidence="3" key="1">
    <citation type="submission" date="2022-11" db="UniProtKB">
        <authorList>
            <consortium name="WormBaseParasite"/>
        </authorList>
    </citation>
    <scope>IDENTIFICATION</scope>
</reference>
<proteinExistence type="predicted"/>
<evidence type="ECO:0000313" key="3">
    <source>
        <dbReference type="WBParaSite" id="ACRNAN_scaffold3194.g7180.t1"/>
    </source>
</evidence>
<evidence type="ECO:0000256" key="1">
    <source>
        <dbReference type="SAM" id="SignalP"/>
    </source>
</evidence>
<dbReference type="AlphaFoldDB" id="A0A914DMV9"/>
<dbReference type="Proteomes" id="UP000887540">
    <property type="component" value="Unplaced"/>
</dbReference>
<organism evidence="2 3">
    <name type="scientific">Acrobeloides nanus</name>
    <dbReference type="NCBI Taxonomy" id="290746"/>
    <lineage>
        <taxon>Eukaryota</taxon>
        <taxon>Metazoa</taxon>
        <taxon>Ecdysozoa</taxon>
        <taxon>Nematoda</taxon>
        <taxon>Chromadorea</taxon>
        <taxon>Rhabditida</taxon>
        <taxon>Tylenchina</taxon>
        <taxon>Cephalobomorpha</taxon>
        <taxon>Cephaloboidea</taxon>
        <taxon>Cephalobidae</taxon>
        <taxon>Acrobeloides</taxon>
    </lineage>
</organism>
<accession>A0A914DMV9</accession>
<keyword evidence="2" id="KW-1185">Reference proteome</keyword>
<protein>
    <submittedName>
        <fullName evidence="3">Transmembrane protein</fullName>
    </submittedName>
</protein>
<dbReference type="WBParaSite" id="ACRNAN_scaffold3194.g7180.t1">
    <property type="protein sequence ID" value="ACRNAN_scaffold3194.g7180.t1"/>
    <property type="gene ID" value="ACRNAN_scaffold3194.g7180"/>
</dbReference>
<sequence length="236" mass="26245">MFSLISITILLSLVGVNGQNLHNFDYLINQALPFLKSIQKVSLDSQVCPQANNTALLDCFNSYYKNYNFVGVNSTDNKLVDPSQLVNFVKDLKSYTTDQQNFNTFTKCYMPLSQCLYVSNLATIVETTSTVLFNDTKMNAMVYALLITAGEYYYQNPPNASALACAENKYQQIAKTCDYTAAPSPLNKFILDNNACTFIILNLDKAKYYCLLSAFATTCNASSEAGTLLIILVLMN</sequence>
<feature type="chain" id="PRO_5037218345" evidence="1">
    <location>
        <begin position="19"/>
        <end position="236"/>
    </location>
</feature>
<feature type="signal peptide" evidence="1">
    <location>
        <begin position="1"/>
        <end position="18"/>
    </location>
</feature>